<keyword evidence="2" id="KW-1185">Reference proteome</keyword>
<evidence type="ECO:0000313" key="2">
    <source>
        <dbReference type="Proteomes" id="UP001500177"/>
    </source>
</evidence>
<organism evidence="1 2">
    <name type="scientific">Brevibacterium permense</name>
    <dbReference type="NCBI Taxonomy" id="234834"/>
    <lineage>
        <taxon>Bacteria</taxon>
        <taxon>Bacillati</taxon>
        <taxon>Actinomycetota</taxon>
        <taxon>Actinomycetes</taxon>
        <taxon>Micrococcales</taxon>
        <taxon>Brevibacteriaceae</taxon>
        <taxon>Brevibacterium</taxon>
    </lineage>
</organism>
<dbReference type="Gene3D" id="3.40.50.150">
    <property type="entry name" value="Vaccinia Virus protein VP39"/>
    <property type="match status" value="1"/>
</dbReference>
<dbReference type="RefSeq" id="WP_173156653.1">
    <property type="nucleotide sequence ID" value="NZ_BAAALX010000019.1"/>
</dbReference>
<gene>
    <name evidence="1" type="ORF">GCM10009690_30570</name>
</gene>
<dbReference type="EMBL" id="BAAALX010000019">
    <property type="protein sequence ID" value="GAA1525146.1"/>
    <property type="molecule type" value="Genomic_DNA"/>
</dbReference>
<name>A0ABP4LJ53_9MICO</name>
<accession>A0ABP4LJ53</accession>
<dbReference type="Proteomes" id="UP001500177">
    <property type="component" value="Unassembled WGS sequence"/>
</dbReference>
<proteinExistence type="predicted"/>
<dbReference type="SUPFAM" id="SSF53335">
    <property type="entry name" value="S-adenosyl-L-methionine-dependent methyltransferases"/>
    <property type="match status" value="1"/>
</dbReference>
<sequence>MTAAEPDWLDLRRSVDDAARQESLHLLDDAVARLRYGAESNTKSLLAIDIGAGTGNSALWFDAALRSRLPDWQINWILLDSDQASLDLAATALPDARTICAPISALPTLSAELLSASDFQGSQLLLTCSALFDVLTEADLTAVIRTLTDHDGLGLFLLSIVGGWELDPSHPHDAAIDAAFTAHQHRDGRLGHHAPEHLMSVARRHGLTAFEGPSPWRLSVPEDRTFLNRFLSERLEAAVEEDPALAAAAQDWWSQRLAQLDSGLRVRVDHLDVLIDAVDRGRQTPAVRAATPPTGTEVT</sequence>
<reference evidence="2" key="1">
    <citation type="journal article" date="2019" name="Int. J. Syst. Evol. Microbiol.">
        <title>The Global Catalogue of Microorganisms (GCM) 10K type strain sequencing project: providing services to taxonomists for standard genome sequencing and annotation.</title>
        <authorList>
            <consortium name="The Broad Institute Genomics Platform"/>
            <consortium name="The Broad Institute Genome Sequencing Center for Infectious Disease"/>
            <person name="Wu L."/>
            <person name="Ma J."/>
        </authorList>
    </citation>
    <scope>NUCLEOTIDE SEQUENCE [LARGE SCALE GENOMIC DNA]</scope>
    <source>
        <strain evidence="2">JCM 13318</strain>
    </source>
</reference>
<evidence type="ECO:0008006" key="3">
    <source>
        <dbReference type="Google" id="ProtNLM"/>
    </source>
</evidence>
<dbReference type="InterPro" id="IPR029063">
    <property type="entry name" value="SAM-dependent_MTases_sf"/>
</dbReference>
<comment type="caution">
    <text evidence="1">The sequence shown here is derived from an EMBL/GenBank/DDBJ whole genome shotgun (WGS) entry which is preliminary data.</text>
</comment>
<protein>
    <recommendedName>
        <fullName evidence="3">Class I SAM-dependent methyltransferase</fullName>
    </recommendedName>
</protein>
<evidence type="ECO:0000313" key="1">
    <source>
        <dbReference type="EMBL" id="GAA1525146.1"/>
    </source>
</evidence>